<feature type="binding site" description="via carbamate group" evidence="4">
    <location>
        <position position="124"/>
    </location>
    <ligand>
        <name>Zn(2+)</name>
        <dbReference type="ChEBI" id="CHEBI:29105"/>
        <label>2</label>
    </ligand>
</feature>
<feature type="binding site" evidence="4">
    <location>
        <position position="20"/>
    </location>
    <ligand>
        <name>Zn(2+)</name>
        <dbReference type="ChEBI" id="CHEBI:29105"/>
        <label>1</label>
    </ligand>
</feature>
<evidence type="ECO:0000313" key="7">
    <source>
        <dbReference type="Proteomes" id="UP000019225"/>
    </source>
</evidence>
<dbReference type="GO" id="GO:0008270">
    <property type="term" value="F:zinc ion binding"/>
    <property type="evidence" value="ECO:0007669"/>
    <property type="project" value="InterPro"/>
</dbReference>
<feature type="binding site" evidence="4">
    <location>
        <position position="243"/>
    </location>
    <ligand>
        <name>Zn(2+)</name>
        <dbReference type="ChEBI" id="CHEBI:29105"/>
        <label>1</label>
    </ligand>
</feature>
<evidence type="ECO:0000313" key="6">
    <source>
        <dbReference type="EMBL" id="AHH95517.1"/>
    </source>
</evidence>
<keyword evidence="2" id="KW-0378">Hydrolase</keyword>
<feature type="binding site" evidence="4">
    <location>
        <position position="22"/>
    </location>
    <ligand>
        <name>Zn(2+)</name>
        <dbReference type="ChEBI" id="CHEBI:29105"/>
        <label>1</label>
    </ligand>
</feature>
<accession>W5W3U3</accession>
<dbReference type="InterPro" id="IPR032466">
    <property type="entry name" value="Metal_Hydrolase"/>
</dbReference>
<name>W5W3U3_9PSEU</name>
<organism evidence="6 7">
    <name type="scientific">Kutzneria albida DSM 43870</name>
    <dbReference type="NCBI Taxonomy" id="1449976"/>
    <lineage>
        <taxon>Bacteria</taxon>
        <taxon>Bacillati</taxon>
        <taxon>Actinomycetota</taxon>
        <taxon>Actinomycetes</taxon>
        <taxon>Pseudonocardiales</taxon>
        <taxon>Pseudonocardiaceae</taxon>
        <taxon>Kutzneria</taxon>
    </lineage>
</organism>
<dbReference type="PANTHER" id="PTHR10819">
    <property type="entry name" value="PHOSPHOTRIESTERASE-RELATED"/>
    <property type="match status" value="1"/>
</dbReference>
<dbReference type="AlphaFoldDB" id="W5W3U3"/>
<evidence type="ECO:0000256" key="1">
    <source>
        <dbReference type="ARBA" id="ARBA00022723"/>
    </source>
</evidence>
<dbReference type="EMBL" id="CP007155">
    <property type="protein sequence ID" value="AHH95517.1"/>
    <property type="molecule type" value="Genomic_DNA"/>
</dbReference>
<dbReference type="Proteomes" id="UP000019225">
    <property type="component" value="Chromosome"/>
</dbReference>
<dbReference type="PATRIC" id="fig|1449976.3.peg.2144"/>
<dbReference type="HOGENOM" id="CLU_054760_1_1_11"/>
<dbReference type="Pfam" id="PF02126">
    <property type="entry name" value="PTE"/>
    <property type="match status" value="1"/>
</dbReference>
<dbReference type="SUPFAM" id="SSF51556">
    <property type="entry name" value="Metallo-dependent hydrolases"/>
    <property type="match status" value="1"/>
</dbReference>
<reference evidence="6 7" key="1">
    <citation type="journal article" date="2014" name="BMC Genomics">
        <title>Complete genome sequence of producer of the glycopeptide antibiotic Aculeximycin Kutzneria albida DSM 43870T, a representative of minor genus of Pseudonocardiaceae.</title>
        <authorList>
            <person name="Rebets Y."/>
            <person name="Tokovenko B."/>
            <person name="Lushchyk I."/>
            <person name="Ruckert C."/>
            <person name="Zaburannyi N."/>
            <person name="Bechthold A."/>
            <person name="Kalinowski J."/>
            <person name="Luzhetskyy A."/>
        </authorList>
    </citation>
    <scope>NUCLEOTIDE SEQUENCE [LARGE SCALE GENOMIC DNA]</scope>
    <source>
        <strain evidence="6">DSM 43870</strain>
    </source>
</reference>
<keyword evidence="7" id="KW-1185">Reference proteome</keyword>
<dbReference type="PROSITE" id="PS51347">
    <property type="entry name" value="PHOSPHOTRIESTERASE_2"/>
    <property type="match status" value="1"/>
</dbReference>
<evidence type="ECO:0000256" key="3">
    <source>
        <dbReference type="PIRSR" id="PIRSR601559-50"/>
    </source>
</evidence>
<dbReference type="InterPro" id="IPR001559">
    <property type="entry name" value="Phosphotriesterase"/>
</dbReference>
<dbReference type="PIRSF" id="PIRSF016839">
    <property type="entry name" value="PhP"/>
    <property type="match status" value="1"/>
</dbReference>
<gene>
    <name evidence="6" type="ORF">KALB_2148</name>
</gene>
<dbReference type="GO" id="GO:0016787">
    <property type="term" value="F:hydrolase activity"/>
    <property type="evidence" value="ECO:0007669"/>
    <property type="project" value="UniProtKB-KW"/>
</dbReference>
<dbReference type="Gene3D" id="3.20.20.140">
    <property type="entry name" value="Metal-dependent hydrolases"/>
    <property type="match status" value="1"/>
</dbReference>
<sequence>MIRTVLGDIAPEELGVCDSHDHLFFRSELLPGQELDDVAAAEAELRAFGAAGGQALVQWTPAGLGRRRDALAELSRATGVAVVAATGLHQAAHYSPDRLGGLVDRLTEISVGDLTSGIRAGMIKVAGQFHHLDAHAERVMTAAAQAHHETGAPIGVHLELGTAPLEVLDLLCDKHGVPPNRVILGHLNRFPEQRVHRAAAEAGAFLAFDGPSRANHATDWRLFDVLTALVESGHGGQVLLGGDTTTAAARASTGGGPGIPYLLTTLRPRLSRELGEEAVTSMFVANPARAFSVPWRR</sequence>
<feature type="modified residue" description="N6-carboxylysine" evidence="3 5">
    <location>
        <position position="124"/>
    </location>
</feature>
<feature type="binding site" description="via carbamate group" evidence="4">
    <location>
        <position position="124"/>
    </location>
    <ligand>
        <name>Zn(2+)</name>
        <dbReference type="ChEBI" id="CHEBI:29105"/>
        <label>1</label>
    </ligand>
</feature>
<proteinExistence type="inferred from homology"/>
<comment type="similarity">
    <text evidence="5">Belongs to the metallo-dependent hydrolases superfamily. Phosphotriesterase family.</text>
</comment>
<dbReference type="STRING" id="1449976.KALB_2148"/>
<feature type="binding site" evidence="4">
    <location>
        <position position="157"/>
    </location>
    <ligand>
        <name>Zn(2+)</name>
        <dbReference type="ChEBI" id="CHEBI:29105"/>
        <label>2</label>
    </ligand>
</feature>
<evidence type="ECO:0000256" key="2">
    <source>
        <dbReference type="ARBA" id="ARBA00022801"/>
    </source>
</evidence>
<dbReference type="RefSeq" id="WP_025355693.1">
    <property type="nucleotide sequence ID" value="NZ_CP007155.1"/>
</dbReference>
<dbReference type="eggNOG" id="COG1735">
    <property type="taxonomic scope" value="Bacteria"/>
</dbReference>
<dbReference type="OrthoDB" id="9795018at2"/>
<keyword evidence="1 4" id="KW-0479">Metal-binding</keyword>
<feature type="binding site" evidence="4">
    <location>
        <position position="186"/>
    </location>
    <ligand>
        <name>Zn(2+)</name>
        <dbReference type="ChEBI" id="CHEBI:29105"/>
        <label>2</label>
    </ligand>
</feature>
<evidence type="ECO:0000256" key="4">
    <source>
        <dbReference type="PIRSR" id="PIRSR601559-51"/>
    </source>
</evidence>
<protein>
    <submittedName>
        <fullName evidence="6">Phosphotriesterase-family protein</fullName>
    </submittedName>
</protein>
<comment type="cofactor">
    <cofactor evidence="4">
        <name>a divalent metal cation</name>
        <dbReference type="ChEBI" id="CHEBI:60240"/>
    </cofactor>
    <text evidence="4">Binds 2 divalent metal cations per subunit.</text>
</comment>
<evidence type="ECO:0000256" key="5">
    <source>
        <dbReference type="PROSITE-ProRule" id="PRU00679"/>
    </source>
</evidence>
<dbReference type="PANTHER" id="PTHR10819:SF3">
    <property type="entry name" value="PHOSPHOTRIESTERASE-RELATED PROTEIN"/>
    <property type="match status" value="1"/>
</dbReference>
<dbReference type="KEGG" id="kal:KALB_2148"/>